<evidence type="ECO:0000313" key="7">
    <source>
        <dbReference type="Proteomes" id="UP000031518"/>
    </source>
</evidence>
<sequence precursor="true">MKRSKKPLAVKLSAMLLLAISVGGEVRAQSGGGLYSRPPDIGRQETGVPEALKNVRIEQRLGEQVPLDITLRDETGQLVQLGKYFGSKPAILALVYYECPMLCSQVLNGLLGSLNTISLTAGRDFEVLIVSFDPREKPELAAAKKKSYMIRYVRPDAEQGWHFLTGDENEIRRLTDAVGFHYAFDQRTGQWAHASGIILLTPQGRVDRYFYGIQYEPRDLRLGLVEASENKIGSPVDQLLLYCFHYDPVAGKYGPVVLNIVKLAGAATVLGLGVLLFVLWWRESRRAQRATGGVT</sequence>
<name>A0A0B6X1U1_9BACT</name>
<reference evidence="6 7" key="1">
    <citation type="submission" date="2013-12" db="EMBL/GenBank/DDBJ databases">
        <authorList>
            <person name="Stott M."/>
        </authorList>
    </citation>
    <scope>NUCLEOTIDE SEQUENCE [LARGE SCALE GENOMIC DNA]</scope>
    <source>
        <strain evidence="6 7">K22</strain>
    </source>
</reference>
<comment type="similarity">
    <text evidence="1">Belongs to the SCO1/2 family.</text>
</comment>
<evidence type="ECO:0000313" key="6">
    <source>
        <dbReference type="EMBL" id="CDM66514.1"/>
    </source>
</evidence>
<feature type="disulfide bond" description="Redox-active" evidence="3">
    <location>
        <begin position="99"/>
        <end position="103"/>
    </location>
</feature>
<feature type="signal peptide" evidence="5">
    <location>
        <begin position="1"/>
        <end position="28"/>
    </location>
</feature>
<keyword evidence="2" id="KW-0479">Metal-binding</keyword>
<dbReference type="InterPro" id="IPR036249">
    <property type="entry name" value="Thioredoxin-like_sf"/>
</dbReference>
<gene>
    <name evidence="6" type="ORF">PYK22_02545</name>
</gene>
<keyword evidence="4" id="KW-0812">Transmembrane</keyword>
<reference evidence="6 7" key="2">
    <citation type="submission" date="2015-01" db="EMBL/GenBank/DDBJ databases">
        <title>Complete genome sequence of Pyrinomonas methylaliphatogenes type strain K22T.</title>
        <authorList>
            <person name="Lee K.C.Y."/>
            <person name="Power J.F."/>
            <person name="Dunfield P.F."/>
            <person name="Morgan X.C."/>
            <person name="Huttenhower C."/>
            <person name="Stott M.B."/>
        </authorList>
    </citation>
    <scope>NUCLEOTIDE SEQUENCE [LARGE SCALE GENOMIC DNA]</scope>
    <source>
        <strain evidence="6 7">K22</strain>
    </source>
</reference>
<accession>A0A0B6X1U1</accession>
<dbReference type="CDD" id="cd02968">
    <property type="entry name" value="SCO"/>
    <property type="match status" value="1"/>
</dbReference>
<feature type="chain" id="PRO_5002110027" evidence="5">
    <location>
        <begin position="29"/>
        <end position="295"/>
    </location>
</feature>
<dbReference type="Pfam" id="PF02630">
    <property type="entry name" value="SCO1-SenC"/>
    <property type="match status" value="1"/>
</dbReference>
<proteinExistence type="inferred from homology"/>
<dbReference type="Proteomes" id="UP000031518">
    <property type="component" value="Unassembled WGS sequence"/>
</dbReference>
<keyword evidence="3" id="KW-1015">Disulfide bond</keyword>
<dbReference type="InterPro" id="IPR003782">
    <property type="entry name" value="SCO1/SenC"/>
</dbReference>
<keyword evidence="4" id="KW-1133">Transmembrane helix</keyword>
<dbReference type="EMBL" id="CBXV010000008">
    <property type="protein sequence ID" value="CDM66514.1"/>
    <property type="molecule type" value="Genomic_DNA"/>
</dbReference>
<feature type="binding site" evidence="2">
    <location>
        <position position="99"/>
    </location>
    <ligand>
        <name>Cu cation</name>
        <dbReference type="ChEBI" id="CHEBI:23378"/>
    </ligand>
</feature>
<dbReference type="STRING" id="454194.PYK22_02545"/>
<dbReference type="Gene3D" id="3.40.30.10">
    <property type="entry name" value="Glutaredoxin"/>
    <property type="match status" value="1"/>
</dbReference>
<keyword evidence="7" id="KW-1185">Reference proteome</keyword>
<evidence type="ECO:0000256" key="2">
    <source>
        <dbReference type="PIRSR" id="PIRSR603782-1"/>
    </source>
</evidence>
<keyword evidence="5" id="KW-0732">Signal</keyword>
<organism evidence="6 7">
    <name type="scientific">Pyrinomonas methylaliphatogenes</name>
    <dbReference type="NCBI Taxonomy" id="454194"/>
    <lineage>
        <taxon>Bacteria</taxon>
        <taxon>Pseudomonadati</taxon>
        <taxon>Acidobacteriota</taxon>
        <taxon>Blastocatellia</taxon>
        <taxon>Blastocatellales</taxon>
        <taxon>Pyrinomonadaceae</taxon>
        <taxon>Pyrinomonas</taxon>
    </lineage>
</organism>
<evidence type="ECO:0000256" key="4">
    <source>
        <dbReference type="SAM" id="Phobius"/>
    </source>
</evidence>
<evidence type="ECO:0000256" key="3">
    <source>
        <dbReference type="PIRSR" id="PIRSR603782-2"/>
    </source>
</evidence>
<dbReference type="PANTHER" id="PTHR12151:SF8">
    <property type="entry name" value="THIOREDOXIN DOMAIN-CONTAINING PROTEIN"/>
    <property type="match status" value="1"/>
</dbReference>
<dbReference type="RefSeq" id="WP_060635647.1">
    <property type="nucleotide sequence ID" value="NZ_CBXV010000008.1"/>
</dbReference>
<feature type="binding site" evidence="2">
    <location>
        <position position="103"/>
    </location>
    <ligand>
        <name>Cu cation</name>
        <dbReference type="ChEBI" id="CHEBI:23378"/>
    </ligand>
</feature>
<dbReference type="AlphaFoldDB" id="A0A0B6X1U1"/>
<evidence type="ECO:0000256" key="5">
    <source>
        <dbReference type="SAM" id="SignalP"/>
    </source>
</evidence>
<keyword evidence="2" id="KW-0186">Copper</keyword>
<dbReference type="GO" id="GO:0046872">
    <property type="term" value="F:metal ion binding"/>
    <property type="evidence" value="ECO:0007669"/>
    <property type="project" value="UniProtKB-KW"/>
</dbReference>
<feature type="binding site" evidence="2">
    <location>
        <position position="193"/>
    </location>
    <ligand>
        <name>Cu cation</name>
        <dbReference type="ChEBI" id="CHEBI:23378"/>
    </ligand>
</feature>
<dbReference type="PANTHER" id="PTHR12151">
    <property type="entry name" value="ELECTRON TRANSPORT PROTIN SCO1/SENC FAMILY MEMBER"/>
    <property type="match status" value="1"/>
</dbReference>
<dbReference type="OrthoDB" id="9786756at2"/>
<dbReference type="SUPFAM" id="SSF52833">
    <property type="entry name" value="Thioredoxin-like"/>
    <property type="match status" value="1"/>
</dbReference>
<evidence type="ECO:0000256" key="1">
    <source>
        <dbReference type="ARBA" id="ARBA00010996"/>
    </source>
</evidence>
<keyword evidence="4" id="KW-0472">Membrane</keyword>
<feature type="transmembrane region" description="Helical" evidence="4">
    <location>
        <begin position="263"/>
        <end position="281"/>
    </location>
</feature>
<protein>
    <submittedName>
        <fullName evidence="6">Uncharacterized protein SCO1/SenC/PrrC, involved in biogenesis of respiratory and photosynthetic systems</fullName>
    </submittedName>
</protein>